<gene>
    <name evidence="2" type="ORF">ETP43_08260</name>
</gene>
<dbReference type="Pfam" id="PF01381">
    <property type="entry name" value="HTH_3"/>
    <property type="match status" value="1"/>
</dbReference>
<dbReference type="InterPro" id="IPR010982">
    <property type="entry name" value="Lambda_DNA-bd_dom_sf"/>
</dbReference>
<dbReference type="Proteomes" id="UP000290106">
    <property type="component" value="Unassembled WGS sequence"/>
</dbReference>
<organism evidence="2 3">
    <name type="scientific">Blautia faecicola</name>
    <dbReference type="NCBI Taxonomy" id="2509240"/>
    <lineage>
        <taxon>Bacteria</taxon>
        <taxon>Bacillati</taxon>
        <taxon>Bacillota</taxon>
        <taxon>Clostridia</taxon>
        <taxon>Lachnospirales</taxon>
        <taxon>Lachnospiraceae</taxon>
        <taxon>Blautia</taxon>
    </lineage>
</organism>
<dbReference type="GO" id="GO:0003677">
    <property type="term" value="F:DNA binding"/>
    <property type="evidence" value="ECO:0007669"/>
    <property type="project" value="InterPro"/>
</dbReference>
<keyword evidence="3" id="KW-1185">Reference proteome</keyword>
<reference evidence="2 3" key="1">
    <citation type="submission" date="2019-01" db="EMBL/GenBank/DDBJ databases">
        <title>Blautia sp. nov. KGMB01111 isolated human feces.</title>
        <authorList>
            <person name="Park J.-E."/>
            <person name="Kim J.-S."/>
            <person name="Park S.-H."/>
        </authorList>
    </citation>
    <scope>NUCLEOTIDE SEQUENCE [LARGE SCALE GENOMIC DNA]</scope>
    <source>
        <strain evidence="2 3">KGMB01111</strain>
    </source>
</reference>
<dbReference type="PROSITE" id="PS50943">
    <property type="entry name" value="HTH_CROC1"/>
    <property type="match status" value="1"/>
</dbReference>
<accession>A0A4Q1RHP7</accession>
<dbReference type="OrthoDB" id="428540at2"/>
<dbReference type="Gene3D" id="1.10.260.40">
    <property type="entry name" value="lambda repressor-like DNA-binding domains"/>
    <property type="match status" value="1"/>
</dbReference>
<sequence length="86" mass="9808">MDYIIMENGEKILLETQQKVTIQRTVDIYKQYRKELGLTQSELGKRAGISQPNITRFESGNYNPSLEFLVKIAGAMGKKVKVTLED</sequence>
<dbReference type="AlphaFoldDB" id="A0A4Q1RHP7"/>
<dbReference type="SMART" id="SM00530">
    <property type="entry name" value="HTH_XRE"/>
    <property type="match status" value="1"/>
</dbReference>
<feature type="domain" description="HTH cro/C1-type" evidence="1">
    <location>
        <begin position="30"/>
        <end position="84"/>
    </location>
</feature>
<evidence type="ECO:0000313" key="3">
    <source>
        <dbReference type="Proteomes" id="UP000290106"/>
    </source>
</evidence>
<comment type="caution">
    <text evidence="2">The sequence shown here is derived from an EMBL/GenBank/DDBJ whole genome shotgun (WGS) entry which is preliminary data.</text>
</comment>
<dbReference type="EMBL" id="SDKC01000001">
    <property type="protein sequence ID" value="RXS75211.1"/>
    <property type="molecule type" value="Genomic_DNA"/>
</dbReference>
<dbReference type="SUPFAM" id="SSF47413">
    <property type="entry name" value="lambda repressor-like DNA-binding domains"/>
    <property type="match status" value="1"/>
</dbReference>
<dbReference type="InterPro" id="IPR001387">
    <property type="entry name" value="Cro/C1-type_HTH"/>
</dbReference>
<dbReference type="CDD" id="cd00093">
    <property type="entry name" value="HTH_XRE"/>
    <property type="match status" value="1"/>
</dbReference>
<evidence type="ECO:0000259" key="1">
    <source>
        <dbReference type="PROSITE" id="PS50943"/>
    </source>
</evidence>
<evidence type="ECO:0000313" key="2">
    <source>
        <dbReference type="EMBL" id="RXS75211.1"/>
    </source>
</evidence>
<dbReference type="RefSeq" id="WP_022172410.1">
    <property type="nucleotide sequence ID" value="NZ_DAWBJR010000023.1"/>
</dbReference>
<name>A0A4Q1RHP7_9FIRM</name>
<protein>
    <submittedName>
        <fullName evidence="2">XRE family transcriptional regulator</fullName>
    </submittedName>
</protein>
<proteinExistence type="predicted"/>